<feature type="signal peptide" evidence="1">
    <location>
        <begin position="1"/>
        <end position="24"/>
    </location>
</feature>
<dbReference type="InterPro" id="IPR050490">
    <property type="entry name" value="Bact_solute-bd_prot1"/>
</dbReference>
<dbReference type="PANTHER" id="PTHR43649:SF12">
    <property type="entry name" value="DIACETYLCHITOBIOSE BINDING PROTEIN DASA"/>
    <property type="match status" value="1"/>
</dbReference>
<dbReference type="SUPFAM" id="SSF53850">
    <property type="entry name" value="Periplasmic binding protein-like II"/>
    <property type="match status" value="1"/>
</dbReference>
<name>A0ABW2Q6K8_9MICO</name>
<evidence type="ECO:0000313" key="2">
    <source>
        <dbReference type="EMBL" id="MFC7405140.1"/>
    </source>
</evidence>
<evidence type="ECO:0000313" key="3">
    <source>
        <dbReference type="Proteomes" id="UP001596455"/>
    </source>
</evidence>
<dbReference type="InterPro" id="IPR006311">
    <property type="entry name" value="TAT_signal"/>
</dbReference>
<dbReference type="PROSITE" id="PS51318">
    <property type="entry name" value="TAT"/>
    <property type="match status" value="1"/>
</dbReference>
<proteinExistence type="predicted"/>
<dbReference type="RefSeq" id="WP_382393200.1">
    <property type="nucleotide sequence ID" value="NZ_JBHTCQ010000001.1"/>
</dbReference>
<organism evidence="2 3">
    <name type="scientific">Georgenia alba</name>
    <dbReference type="NCBI Taxonomy" id="2233858"/>
    <lineage>
        <taxon>Bacteria</taxon>
        <taxon>Bacillati</taxon>
        <taxon>Actinomycetota</taxon>
        <taxon>Actinomycetes</taxon>
        <taxon>Micrococcales</taxon>
        <taxon>Bogoriellaceae</taxon>
        <taxon>Georgenia</taxon>
    </lineage>
</organism>
<gene>
    <name evidence="2" type="ORF">ACFQQL_08465</name>
</gene>
<protein>
    <submittedName>
        <fullName evidence="2">ABC transporter substrate-binding protein</fullName>
    </submittedName>
</protein>
<accession>A0ABW2Q6K8</accession>
<keyword evidence="3" id="KW-1185">Reference proteome</keyword>
<keyword evidence="1" id="KW-0732">Signal</keyword>
<feature type="chain" id="PRO_5046596849" evidence="1">
    <location>
        <begin position="25"/>
        <end position="439"/>
    </location>
</feature>
<dbReference type="CDD" id="cd13585">
    <property type="entry name" value="PBP2_TMBP_like"/>
    <property type="match status" value="1"/>
</dbReference>
<dbReference type="EMBL" id="JBHTCQ010000001">
    <property type="protein sequence ID" value="MFC7405140.1"/>
    <property type="molecule type" value="Genomic_DNA"/>
</dbReference>
<comment type="caution">
    <text evidence="2">The sequence shown here is derived from an EMBL/GenBank/DDBJ whole genome shotgun (WGS) entry which is preliminary data.</text>
</comment>
<dbReference type="Gene3D" id="3.40.190.10">
    <property type="entry name" value="Periplasmic binding protein-like II"/>
    <property type="match status" value="1"/>
</dbReference>
<dbReference type="PROSITE" id="PS51257">
    <property type="entry name" value="PROKAR_LIPOPROTEIN"/>
    <property type="match status" value="1"/>
</dbReference>
<evidence type="ECO:0000256" key="1">
    <source>
        <dbReference type="SAM" id="SignalP"/>
    </source>
</evidence>
<dbReference type="Pfam" id="PF13416">
    <property type="entry name" value="SBP_bac_8"/>
    <property type="match status" value="1"/>
</dbReference>
<sequence>MTLSRRGFLGLAGLGSVAALPALAGCGGTLPPTDVTVAGFGENAEGVLNVWCRSDTLTGNQVMVDAFHAAQDRLRIELTPIPNSQYVTKLATAIRGGRPPDLVDIDDIYSALFIFRDAFADLTPVIEELPYADRLSPGHLGLATMDDRYYGVPFLADNSVLWCNLELFDRAGISVDEATSSFEGYLEAARALAGLGEDTYGWWTPGNASGTLGFIVQPHIWATDTDMIAGEVGEQYGNVVGNEPLRRTLELMRTFWEEELVAPGSFADDGSRGPADFLAGRAGMTAYSYGSIVPDADPAFLDQIEVRLLSGPDGGECFFDGGDNFAIPNGARNPSGAWEYVRFCLDLEQQSILPDGGYMPVRSDVLTDAFRERYPHAVAPLENLDAGYAPLSLSYNRIYNQPDGPWLEMFRRAVFGGEIEEAMAAAQSRYDLLLRQGDA</sequence>
<dbReference type="Proteomes" id="UP001596455">
    <property type="component" value="Unassembled WGS sequence"/>
</dbReference>
<dbReference type="PANTHER" id="PTHR43649">
    <property type="entry name" value="ARABINOSE-BINDING PROTEIN-RELATED"/>
    <property type="match status" value="1"/>
</dbReference>
<dbReference type="InterPro" id="IPR006059">
    <property type="entry name" value="SBP"/>
</dbReference>
<reference evidence="3" key="1">
    <citation type="journal article" date="2019" name="Int. J. Syst. Evol. Microbiol.">
        <title>The Global Catalogue of Microorganisms (GCM) 10K type strain sequencing project: providing services to taxonomists for standard genome sequencing and annotation.</title>
        <authorList>
            <consortium name="The Broad Institute Genomics Platform"/>
            <consortium name="The Broad Institute Genome Sequencing Center for Infectious Disease"/>
            <person name="Wu L."/>
            <person name="Ma J."/>
        </authorList>
    </citation>
    <scope>NUCLEOTIDE SEQUENCE [LARGE SCALE GENOMIC DNA]</scope>
    <source>
        <strain evidence="3">JCM 1490</strain>
    </source>
</reference>